<proteinExistence type="inferred from homology"/>
<dbReference type="InterPro" id="IPR000126">
    <property type="entry name" value="V8_ser_AS"/>
</dbReference>
<keyword evidence="2 6" id="KW-0645">Protease</keyword>
<dbReference type="Gene3D" id="2.40.10.10">
    <property type="entry name" value="Trypsin-like serine proteases"/>
    <property type="match status" value="2"/>
</dbReference>
<dbReference type="EMBL" id="CP020773">
    <property type="protein sequence ID" value="ARJ51142.1"/>
    <property type="molecule type" value="Genomic_DNA"/>
</dbReference>
<reference evidence="7 8" key="1">
    <citation type="submission" date="2017-04" db="EMBL/GenBank/DDBJ databases">
        <authorList>
            <person name="Veseli I.A."/>
            <person name="Tang C."/>
            <person name="Pombert J.-F."/>
        </authorList>
    </citation>
    <scope>NUCLEOTIDE SEQUENCE [LARGE SCALE GENOMIC DNA]</scope>
    <source>
        <strain evidence="7 8">ATCC 700373</strain>
    </source>
</reference>
<evidence type="ECO:0000256" key="6">
    <source>
        <dbReference type="RuleBase" id="RU004296"/>
    </source>
</evidence>
<protein>
    <recommendedName>
        <fullName evidence="6">Serine protease</fullName>
        <ecNumber evidence="6">3.4.21.-</ecNumber>
    </recommendedName>
</protein>
<evidence type="ECO:0000256" key="1">
    <source>
        <dbReference type="ARBA" id="ARBA00008764"/>
    </source>
</evidence>
<evidence type="ECO:0000313" key="8">
    <source>
        <dbReference type="Proteomes" id="UP000242864"/>
    </source>
</evidence>
<organism evidence="7 8">
    <name type="scientific">Staphylococcus lutrae</name>
    <dbReference type="NCBI Taxonomy" id="155085"/>
    <lineage>
        <taxon>Bacteria</taxon>
        <taxon>Bacillati</taxon>
        <taxon>Bacillota</taxon>
        <taxon>Bacilli</taxon>
        <taxon>Bacillales</taxon>
        <taxon>Staphylococcaceae</taxon>
        <taxon>Staphylococcus</taxon>
    </lineage>
</organism>
<dbReference type="PRINTS" id="PR00839">
    <property type="entry name" value="V8PROTEASE"/>
</dbReference>
<evidence type="ECO:0000256" key="3">
    <source>
        <dbReference type="ARBA" id="ARBA00022729"/>
    </source>
</evidence>
<keyword evidence="3 6" id="KW-0732">Signal</keyword>
<feature type="signal peptide" evidence="6">
    <location>
        <begin position="1"/>
        <end position="25"/>
    </location>
</feature>
<dbReference type="InterPro" id="IPR043504">
    <property type="entry name" value="Peptidase_S1_PA_chymotrypsin"/>
</dbReference>
<name>A0AAC9RWG0_9STAP</name>
<dbReference type="EC" id="3.4.21.-" evidence="6"/>
<dbReference type="KEGG" id="slz:B5P37_07405"/>
<comment type="similarity">
    <text evidence="1 6">Belongs to the peptidase S1B family.</text>
</comment>
<dbReference type="PROSITE" id="PS00673">
    <property type="entry name" value="V8_SER"/>
    <property type="match status" value="1"/>
</dbReference>
<dbReference type="Proteomes" id="UP000242864">
    <property type="component" value="Chromosome"/>
</dbReference>
<dbReference type="InterPro" id="IPR008256">
    <property type="entry name" value="Peptidase_S1B"/>
</dbReference>
<keyword evidence="4 6" id="KW-0378">Hydrolase</keyword>
<evidence type="ECO:0000256" key="5">
    <source>
        <dbReference type="ARBA" id="ARBA00022825"/>
    </source>
</evidence>
<feature type="chain" id="PRO_5041780171" description="Serine protease" evidence="6">
    <location>
        <begin position="26"/>
        <end position="238"/>
    </location>
</feature>
<keyword evidence="8" id="KW-1185">Reference proteome</keyword>
<dbReference type="AlphaFoldDB" id="A0AAC9RWG0"/>
<dbReference type="Pfam" id="PF13365">
    <property type="entry name" value="Trypsin_2"/>
    <property type="match status" value="1"/>
</dbReference>
<evidence type="ECO:0000313" key="7">
    <source>
        <dbReference type="EMBL" id="ARJ51142.1"/>
    </source>
</evidence>
<accession>A0AAC9RWG0</accession>
<gene>
    <name evidence="7" type="ORF">B5P37_07405</name>
</gene>
<dbReference type="RefSeq" id="WP_085237614.1">
    <property type="nucleotide sequence ID" value="NZ_CP020773.1"/>
</dbReference>
<dbReference type="GO" id="GO:0008236">
    <property type="term" value="F:serine-type peptidase activity"/>
    <property type="evidence" value="ECO:0007669"/>
    <property type="project" value="UniProtKB-KW"/>
</dbReference>
<keyword evidence="5 6" id="KW-0720">Serine protease</keyword>
<sequence length="238" mass="26306">MKKVLLLILLLATLCLPISKPLAYAASDPGKQTVVDDTTKDPRSIYNAKYEPSVGTHCSALIINSNTAVTAKHCLGDSPKSLGTIYPGESGLKTPFGYMNISSYFLNDKYDIAILKGTDYDKSSAYKYYLKNIHTIVRGHSDEELFNLKGRNVYSYGYPYKLSGYKQYFTTGTVEYYEKVPYNVLRTNMPTTGGQSGSGVFLQNTNDFIGIIITQTGGKGDVLPISQDIADWINSHKD</sequence>
<dbReference type="InterPro" id="IPR009003">
    <property type="entry name" value="Peptidase_S1_PA"/>
</dbReference>
<dbReference type="GO" id="GO:0006508">
    <property type="term" value="P:proteolysis"/>
    <property type="evidence" value="ECO:0007669"/>
    <property type="project" value="UniProtKB-KW"/>
</dbReference>
<evidence type="ECO:0000256" key="4">
    <source>
        <dbReference type="ARBA" id="ARBA00022801"/>
    </source>
</evidence>
<dbReference type="SUPFAM" id="SSF50494">
    <property type="entry name" value="Trypsin-like serine proteases"/>
    <property type="match status" value="1"/>
</dbReference>
<evidence type="ECO:0000256" key="2">
    <source>
        <dbReference type="ARBA" id="ARBA00022670"/>
    </source>
</evidence>